<name>A0ABP4PKR8_9ACTN</name>
<dbReference type="EMBL" id="BAAAOS010000020">
    <property type="protein sequence ID" value="GAA1580287.1"/>
    <property type="molecule type" value="Genomic_DNA"/>
</dbReference>
<organism evidence="1 2">
    <name type="scientific">Kribbella sancticallisti</name>
    <dbReference type="NCBI Taxonomy" id="460087"/>
    <lineage>
        <taxon>Bacteria</taxon>
        <taxon>Bacillati</taxon>
        <taxon>Actinomycetota</taxon>
        <taxon>Actinomycetes</taxon>
        <taxon>Propionibacteriales</taxon>
        <taxon>Kribbellaceae</taxon>
        <taxon>Kribbella</taxon>
    </lineage>
</organism>
<keyword evidence="2" id="KW-1185">Reference proteome</keyword>
<reference evidence="2" key="1">
    <citation type="journal article" date="2019" name="Int. J. Syst. Evol. Microbiol.">
        <title>The Global Catalogue of Microorganisms (GCM) 10K type strain sequencing project: providing services to taxonomists for standard genome sequencing and annotation.</title>
        <authorList>
            <consortium name="The Broad Institute Genomics Platform"/>
            <consortium name="The Broad Institute Genome Sequencing Center for Infectious Disease"/>
            <person name="Wu L."/>
            <person name="Ma J."/>
        </authorList>
    </citation>
    <scope>NUCLEOTIDE SEQUENCE [LARGE SCALE GENOMIC DNA]</scope>
    <source>
        <strain evidence="2">JCM 14969</strain>
    </source>
</reference>
<gene>
    <name evidence="1" type="ORF">GCM10009789_37620</name>
</gene>
<evidence type="ECO:0000313" key="2">
    <source>
        <dbReference type="Proteomes" id="UP001500393"/>
    </source>
</evidence>
<proteinExistence type="predicted"/>
<comment type="caution">
    <text evidence="1">The sequence shown here is derived from an EMBL/GenBank/DDBJ whole genome shotgun (WGS) entry which is preliminary data.</text>
</comment>
<accession>A0ABP4PKR8</accession>
<protein>
    <submittedName>
        <fullName evidence="1">Uncharacterized protein</fullName>
    </submittedName>
</protein>
<sequence length="81" mass="7784">MVAVLHELPAAGVAAVGEVTVVEAGDDVVAVVEFDTVGFDLAGGDAVEAGAGVESGDGGVVGGDEQAGAAAGGGCRRCRWR</sequence>
<evidence type="ECO:0000313" key="1">
    <source>
        <dbReference type="EMBL" id="GAA1580287.1"/>
    </source>
</evidence>
<dbReference type="Proteomes" id="UP001500393">
    <property type="component" value="Unassembled WGS sequence"/>
</dbReference>